<dbReference type="EMBL" id="DS995259">
    <property type="protein sequence ID" value="EDZ40234.1"/>
    <property type="molecule type" value="Genomic_DNA"/>
</dbReference>
<dbReference type="Pfam" id="PF02371">
    <property type="entry name" value="Transposase_20"/>
    <property type="match status" value="1"/>
</dbReference>
<dbReference type="GO" id="GO:0004803">
    <property type="term" value="F:transposase activity"/>
    <property type="evidence" value="ECO:0007669"/>
    <property type="project" value="InterPro"/>
</dbReference>
<dbReference type="Pfam" id="PF01548">
    <property type="entry name" value="DEDD_Tnp_IS110"/>
    <property type="match status" value="1"/>
</dbReference>
<dbReference type="PANTHER" id="PTHR33055:SF3">
    <property type="entry name" value="PUTATIVE TRANSPOSASE FOR IS117-RELATED"/>
    <property type="match status" value="1"/>
</dbReference>
<dbReference type="InterPro" id="IPR047650">
    <property type="entry name" value="Transpos_IS110"/>
</dbReference>
<sequence>MRWSLPPSQTAARWGRMMGHHPTIINENREGTIMKKITILGIDLAKSIFHLVGCDEKGKEVFRKVTGRSELKKIVMGLPPCLIGMEACGSASYWAREFQKMGHDVKLIPPQYVKPFVKTNKNDFNDALGICEAVVRPNMTFASIKTEQEQDIQSLHRIRRQVLQFRTAIINQIRGLLAEYGIVLGPSPKKVRMALGQHLAPESPLSPLAKSNFILLLNQLTEIEAHLATCDERIKDMAQSHPVCQRLMRVPGIGVLTATALLASIGDPARFRNGRQFAAWLGLVPRQHSSGGKNNLLGISKRGDAYLRTLLIHGGRAVAMRAPLKEDRRSRWVQELVSRRGMNIACVAVANKNARILWTMLAKGEEYRHSSKAS</sequence>
<dbReference type="AlphaFoldDB" id="B6AKY0"/>
<reference evidence="3" key="1">
    <citation type="journal article" date="2004" name="Nature">
        <title>Community structure and metabolism through reconstruction of microbial genomes from the environment.</title>
        <authorList>
            <person name="Tyson G.W."/>
            <person name="Chapman J."/>
            <person name="Hugenholtz P."/>
            <person name="Allen E.E."/>
            <person name="Ram R.J."/>
            <person name="Richardson P.M."/>
            <person name="Solovyev V.V."/>
            <person name="Rubin E.M."/>
            <person name="Rokhsar D.S."/>
            <person name="Banfield J.F."/>
        </authorList>
    </citation>
    <scope>NUCLEOTIDE SEQUENCE [LARGE SCALE GENOMIC DNA]</scope>
</reference>
<dbReference type="InterPro" id="IPR002525">
    <property type="entry name" value="Transp_IS110-like_N"/>
</dbReference>
<evidence type="ECO:0000259" key="2">
    <source>
        <dbReference type="Pfam" id="PF02371"/>
    </source>
</evidence>
<name>B6AKY0_9BACT</name>
<organism evidence="3">
    <name type="scientific">Leptospirillum sp. Group II '5-way CG'</name>
    <dbReference type="NCBI Taxonomy" id="419541"/>
    <lineage>
        <taxon>Bacteria</taxon>
        <taxon>Pseudomonadati</taxon>
        <taxon>Nitrospirota</taxon>
        <taxon>Nitrospiria</taxon>
        <taxon>Nitrospirales</taxon>
        <taxon>Nitrospiraceae</taxon>
        <taxon>Leptospirillum</taxon>
    </lineage>
</organism>
<dbReference type="GO" id="GO:0003677">
    <property type="term" value="F:DNA binding"/>
    <property type="evidence" value="ECO:0007669"/>
    <property type="project" value="InterPro"/>
</dbReference>
<dbReference type="InterPro" id="IPR003346">
    <property type="entry name" value="Transposase_20"/>
</dbReference>
<evidence type="ECO:0000259" key="1">
    <source>
        <dbReference type="Pfam" id="PF01548"/>
    </source>
</evidence>
<dbReference type="NCBIfam" id="NF033542">
    <property type="entry name" value="transpos_IS110"/>
    <property type="match status" value="1"/>
</dbReference>
<reference evidence="3" key="2">
    <citation type="journal article" date="2008" name="PLoS Biol.">
        <title>Population genomic analysis of strain variation in Leptospirillum group II bacteria involved in acid mine drainage formation.</title>
        <authorList>
            <person name="Simmons S.L."/>
            <person name="Dibartolo G."/>
            <person name="Denef V.J."/>
            <person name="Goltsman D.S."/>
            <person name="Thelen M.P."/>
            <person name="Banfield J.F."/>
        </authorList>
    </citation>
    <scope>NUCLEOTIDE SEQUENCE [LARGE SCALE GENOMIC DNA]</scope>
</reference>
<feature type="domain" description="Transposase IS116/IS110/IS902 C-terminal" evidence="2">
    <location>
        <begin position="244"/>
        <end position="322"/>
    </location>
</feature>
<protein>
    <submittedName>
        <fullName evidence="3">Transposase</fullName>
    </submittedName>
</protein>
<evidence type="ECO:0000313" key="3">
    <source>
        <dbReference type="EMBL" id="EDZ40234.1"/>
    </source>
</evidence>
<feature type="domain" description="Transposase IS110-like N-terminal" evidence="1">
    <location>
        <begin position="40"/>
        <end position="180"/>
    </location>
</feature>
<accession>B6AKY0</accession>
<gene>
    <name evidence="3" type="ORF">CGL2_11346013</name>
</gene>
<dbReference type="PANTHER" id="PTHR33055">
    <property type="entry name" value="TRANSPOSASE FOR INSERTION SEQUENCE ELEMENT IS1111A"/>
    <property type="match status" value="1"/>
</dbReference>
<dbReference type="GO" id="GO:0006313">
    <property type="term" value="P:DNA transposition"/>
    <property type="evidence" value="ECO:0007669"/>
    <property type="project" value="InterPro"/>
</dbReference>
<proteinExistence type="predicted"/>